<dbReference type="PROSITE" id="PS51198">
    <property type="entry name" value="UVRD_HELICASE_ATP_BIND"/>
    <property type="match status" value="1"/>
</dbReference>
<evidence type="ECO:0000259" key="10">
    <source>
        <dbReference type="PROSITE" id="PS51198"/>
    </source>
</evidence>
<proteinExistence type="predicted"/>
<evidence type="ECO:0000256" key="1">
    <source>
        <dbReference type="ARBA" id="ARBA00022741"/>
    </source>
</evidence>
<accession>A0A1L0B1E2</accession>
<evidence type="ECO:0000256" key="4">
    <source>
        <dbReference type="ARBA" id="ARBA00022840"/>
    </source>
</evidence>
<keyword evidence="2 9" id="KW-0378">Hydrolase</keyword>
<evidence type="ECO:0000256" key="9">
    <source>
        <dbReference type="PROSITE-ProRule" id="PRU00560"/>
    </source>
</evidence>
<dbReference type="Gene3D" id="3.40.50.300">
    <property type="entry name" value="P-loop containing nucleotide triphosphate hydrolases"/>
    <property type="match status" value="3"/>
</dbReference>
<dbReference type="Pfam" id="PF13361">
    <property type="entry name" value="UvrD_C"/>
    <property type="match status" value="1"/>
</dbReference>
<evidence type="ECO:0000256" key="5">
    <source>
        <dbReference type="ARBA" id="ARBA00023235"/>
    </source>
</evidence>
<keyword evidence="1 9" id="KW-0547">Nucleotide-binding</keyword>
<sequence>MIKDKNNKSNFVTRIINLLFDKYTNVDSSDQNLEFITKQGEKNIVNYEDLIDFPIIVMSFWGLQIHIKEHNRTQTIRFTRFSPIYKENKKNQNSIINYHSISLYFDQLIQTKKIEFICLAEKEYLRDSSINRMEDSLSPMFKNYQNSETDWKRLLNDESVEWLESHKPFFPLAENIEVIRTSFENKKLKEREDFYKQIESNPLTPEQRLAVVRENDRNMVLAAAGTGKTSVMVAKALDLIDSGQLIAEDILILAYNNAAAKELRERIKDRVSERLIKTGKGINGSIENLKVSTFHALGRGILKDCNIKTYISIFADDSKKFDKWVHDWLIDYISSSSQAMKNFIAIHFRPADPFNFQTDEEYQRYIRDNEYRALSGDQVRGYQELLIANWLYLNDIEFEYEPQYVTKVRLEIGFDYKPDFHISNTDIYIEHFGIDRNGNTRPDIDSVQYNKEIESKRELHKDQNTRLIETFHYEWCEDNLEGSLEKQLADIDIIANPISKERIFEALNESGVIDNGAKTLQKSLQAIRAEQLDSTEIFERLRTAKIPFADKYSTILNDLHESYVQELLNSQTIDFDDMIIRASNCVKDGKFTPKWKFILVDEFQDISGSRMDFLKHIISKGPNPKLTVVGDDWQSIYRFSGGKLELTTRFSELVGSNTVTKLQKTFRYNNSIADTAGTFIMENKEQYKKEIITHDTVDTPQIYLLDNKVNDTEDMALKALQIVKKIREQDSTGSIAVLSRYKYLLKNAKEEISNARFKANVDFWTFHGSKGLEADYCILTGFEQGKLGFPNENKENEVVEALLPSLDSFPHSEERRLMYVALTRAKKKAYIIANPSAPSEFINELISDKYDIHIASESFQELHRKKFKCPNCVDGYFKKIKGKFGEFYSCSSKQACKIKVRICKACGSPSIDDAQHSACTNDSCNEKFKICPKCARPMKLRKGPFSEFYGCTGYGLKHDACDQKIKLKT</sequence>
<dbReference type="Proteomes" id="UP000183794">
    <property type="component" value="Unassembled WGS sequence"/>
</dbReference>
<dbReference type="PANTHER" id="PTHR11070:SF63">
    <property type="entry name" value="DNA HELICASE IV"/>
    <property type="match status" value="1"/>
</dbReference>
<comment type="catalytic activity">
    <reaction evidence="6">
        <text>Couples ATP hydrolysis with the unwinding of duplex DNA by translocating in the 3'-5' direction.</text>
        <dbReference type="EC" id="5.6.2.4"/>
    </reaction>
</comment>
<dbReference type="GO" id="GO:0000725">
    <property type="term" value="P:recombinational repair"/>
    <property type="evidence" value="ECO:0007669"/>
    <property type="project" value="TreeGrafter"/>
</dbReference>
<dbReference type="GO" id="GO:0005524">
    <property type="term" value="F:ATP binding"/>
    <property type="evidence" value="ECO:0007669"/>
    <property type="project" value="UniProtKB-UniRule"/>
</dbReference>
<dbReference type="AlphaFoldDB" id="A0A1L0B1E2"/>
<evidence type="ECO:0000256" key="8">
    <source>
        <dbReference type="ARBA" id="ARBA00048988"/>
    </source>
</evidence>
<dbReference type="GO" id="GO:0003677">
    <property type="term" value="F:DNA binding"/>
    <property type="evidence" value="ECO:0007669"/>
    <property type="project" value="InterPro"/>
</dbReference>
<dbReference type="GO" id="GO:0043138">
    <property type="term" value="F:3'-5' DNA helicase activity"/>
    <property type="evidence" value="ECO:0007669"/>
    <property type="project" value="UniProtKB-EC"/>
</dbReference>
<dbReference type="Gene3D" id="3.40.91.30">
    <property type="match status" value="1"/>
</dbReference>
<evidence type="ECO:0000313" key="12">
    <source>
        <dbReference type="Proteomes" id="UP000183794"/>
    </source>
</evidence>
<organism evidence="11 12">
    <name type="scientific">Moritella viscosa</name>
    <dbReference type="NCBI Taxonomy" id="80854"/>
    <lineage>
        <taxon>Bacteria</taxon>
        <taxon>Pseudomonadati</taxon>
        <taxon>Pseudomonadota</taxon>
        <taxon>Gammaproteobacteria</taxon>
        <taxon>Alteromonadales</taxon>
        <taxon>Moritellaceae</taxon>
        <taxon>Moritella</taxon>
    </lineage>
</organism>
<dbReference type="OrthoDB" id="5298826at2"/>
<gene>
    <name evidence="11" type="ORF">NVI5450_1667</name>
</gene>
<dbReference type="RefSeq" id="WP_075518153.1">
    <property type="nucleotide sequence ID" value="NZ_FPLD01000051.1"/>
</dbReference>
<protein>
    <recommendedName>
        <fullName evidence="7">DNA 3'-5' helicase</fullName>
        <ecNumber evidence="7">5.6.2.4</ecNumber>
    </recommendedName>
</protein>
<dbReference type="PANTHER" id="PTHR11070">
    <property type="entry name" value="UVRD / RECB / PCRA DNA HELICASE FAMILY MEMBER"/>
    <property type="match status" value="1"/>
</dbReference>
<evidence type="ECO:0000313" key="11">
    <source>
        <dbReference type="EMBL" id="SGY95094.1"/>
    </source>
</evidence>
<dbReference type="InterPro" id="IPR014016">
    <property type="entry name" value="UvrD-like_ATP-bd"/>
</dbReference>
<evidence type="ECO:0000256" key="3">
    <source>
        <dbReference type="ARBA" id="ARBA00022806"/>
    </source>
</evidence>
<feature type="binding site" evidence="9">
    <location>
        <begin position="222"/>
        <end position="229"/>
    </location>
    <ligand>
        <name>ATP</name>
        <dbReference type="ChEBI" id="CHEBI:30616"/>
    </ligand>
</feature>
<dbReference type="InterPro" id="IPR027417">
    <property type="entry name" value="P-loop_NTPase"/>
</dbReference>
<dbReference type="Pfam" id="PF00580">
    <property type="entry name" value="UvrD-helicase"/>
    <property type="match status" value="1"/>
</dbReference>
<dbReference type="EMBL" id="FPLD01000051">
    <property type="protein sequence ID" value="SGY95094.1"/>
    <property type="molecule type" value="Genomic_DNA"/>
</dbReference>
<dbReference type="EC" id="5.6.2.4" evidence="7"/>
<keyword evidence="3 9" id="KW-0347">Helicase</keyword>
<evidence type="ECO:0000256" key="7">
    <source>
        <dbReference type="ARBA" id="ARBA00034808"/>
    </source>
</evidence>
<name>A0A1L0B1E2_9GAMM</name>
<dbReference type="InterPro" id="IPR000212">
    <property type="entry name" value="DNA_helicase_UvrD/REP"/>
</dbReference>
<comment type="catalytic activity">
    <reaction evidence="8">
        <text>ATP + H2O = ADP + phosphate + H(+)</text>
        <dbReference type="Rhea" id="RHEA:13065"/>
        <dbReference type="ChEBI" id="CHEBI:15377"/>
        <dbReference type="ChEBI" id="CHEBI:15378"/>
        <dbReference type="ChEBI" id="CHEBI:30616"/>
        <dbReference type="ChEBI" id="CHEBI:43474"/>
        <dbReference type="ChEBI" id="CHEBI:456216"/>
        <dbReference type="EC" id="5.6.2.4"/>
    </reaction>
</comment>
<keyword evidence="4 9" id="KW-0067">ATP-binding</keyword>
<keyword evidence="5" id="KW-0413">Isomerase</keyword>
<reference evidence="11 12" key="1">
    <citation type="submission" date="2016-11" db="EMBL/GenBank/DDBJ databases">
        <authorList>
            <person name="Jaros S."/>
            <person name="Januszkiewicz K."/>
            <person name="Wedrychowicz H."/>
        </authorList>
    </citation>
    <scope>NUCLEOTIDE SEQUENCE [LARGE SCALE GENOMIC DNA]</scope>
    <source>
        <strain evidence="11">NVI 5450</strain>
    </source>
</reference>
<evidence type="ECO:0000256" key="6">
    <source>
        <dbReference type="ARBA" id="ARBA00034617"/>
    </source>
</evidence>
<evidence type="ECO:0000256" key="2">
    <source>
        <dbReference type="ARBA" id="ARBA00022801"/>
    </source>
</evidence>
<feature type="domain" description="UvrD-like helicase ATP-binding" evidence="10">
    <location>
        <begin position="201"/>
        <end position="669"/>
    </location>
</feature>
<dbReference type="GO" id="GO:0016887">
    <property type="term" value="F:ATP hydrolysis activity"/>
    <property type="evidence" value="ECO:0007669"/>
    <property type="project" value="RHEA"/>
</dbReference>
<dbReference type="SUPFAM" id="SSF52540">
    <property type="entry name" value="P-loop containing nucleoside triphosphate hydrolases"/>
    <property type="match status" value="1"/>
</dbReference>
<dbReference type="Gene3D" id="3.30.65.10">
    <property type="entry name" value="Bacterial Topoisomerase I, domain 1"/>
    <property type="match status" value="1"/>
</dbReference>
<dbReference type="GO" id="GO:0005829">
    <property type="term" value="C:cytosol"/>
    <property type="evidence" value="ECO:0007669"/>
    <property type="project" value="TreeGrafter"/>
</dbReference>
<dbReference type="InterPro" id="IPR014017">
    <property type="entry name" value="DNA_helicase_UvrD-like_C"/>
</dbReference>